<dbReference type="PANTHER" id="PTHR31586:SF1">
    <property type="entry name" value="CYTOCHROME C OXIDASE ASSEMBLY PROTEIN COX20, MITOCHONDRIAL"/>
    <property type="match status" value="1"/>
</dbReference>
<comment type="caution">
    <text evidence="10">The sequence shown here is derived from an EMBL/GenBank/DDBJ whole genome shotgun (WGS) entry which is preliminary data.</text>
</comment>
<dbReference type="Pfam" id="PF12597">
    <property type="entry name" value="Cox20"/>
    <property type="match status" value="1"/>
</dbReference>
<accession>A0A8H7BIE9</accession>
<evidence type="ECO:0000256" key="5">
    <source>
        <dbReference type="ARBA" id="ARBA00022792"/>
    </source>
</evidence>
<feature type="transmembrane region" description="Helical" evidence="9">
    <location>
        <begin position="61"/>
        <end position="80"/>
    </location>
</feature>
<gene>
    <name evidence="10" type="ORF">EC973_002932</name>
</gene>
<comment type="similarity">
    <text evidence="2">Belongs to the COX20 family.</text>
</comment>
<dbReference type="GO" id="GO:0005743">
    <property type="term" value="C:mitochondrial inner membrane"/>
    <property type="evidence" value="ECO:0007669"/>
    <property type="project" value="UniProtKB-SubCell"/>
</dbReference>
<evidence type="ECO:0000256" key="3">
    <source>
        <dbReference type="ARBA" id="ARBA00017689"/>
    </source>
</evidence>
<dbReference type="EMBL" id="JABAYA010000187">
    <property type="protein sequence ID" value="KAF7722579.1"/>
    <property type="molecule type" value="Genomic_DNA"/>
</dbReference>
<keyword evidence="6 9" id="KW-1133">Transmembrane helix</keyword>
<evidence type="ECO:0000313" key="10">
    <source>
        <dbReference type="EMBL" id="KAF7722579.1"/>
    </source>
</evidence>
<evidence type="ECO:0000256" key="4">
    <source>
        <dbReference type="ARBA" id="ARBA00022692"/>
    </source>
</evidence>
<keyword evidence="5" id="KW-0999">Mitochondrion inner membrane</keyword>
<proteinExistence type="inferred from homology"/>
<evidence type="ECO:0000256" key="1">
    <source>
        <dbReference type="ARBA" id="ARBA00004273"/>
    </source>
</evidence>
<protein>
    <recommendedName>
        <fullName evidence="3">Cytochrome c oxidase assembly protein COX20, mitochondrial</fullName>
    </recommendedName>
</protein>
<keyword evidence="8 9" id="KW-0472">Membrane</keyword>
<keyword evidence="11" id="KW-1185">Reference proteome</keyword>
<evidence type="ECO:0000256" key="7">
    <source>
        <dbReference type="ARBA" id="ARBA00023128"/>
    </source>
</evidence>
<keyword evidence="4 9" id="KW-0812">Transmembrane</keyword>
<dbReference type="GO" id="GO:0033617">
    <property type="term" value="P:mitochondrial respiratory chain complex IV assembly"/>
    <property type="evidence" value="ECO:0007669"/>
    <property type="project" value="InterPro"/>
</dbReference>
<dbReference type="PRINTS" id="PR02049">
    <property type="entry name" value="PROTEINF36A"/>
</dbReference>
<evidence type="ECO:0000256" key="8">
    <source>
        <dbReference type="ARBA" id="ARBA00023136"/>
    </source>
</evidence>
<dbReference type="AlphaFoldDB" id="A0A8H7BIE9"/>
<dbReference type="Proteomes" id="UP000605846">
    <property type="component" value="Unassembled WGS sequence"/>
</dbReference>
<evidence type="ECO:0000313" key="11">
    <source>
        <dbReference type="Proteomes" id="UP000605846"/>
    </source>
</evidence>
<comment type="subcellular location">
    <subcellularLocation>
        <location evidence="1">Mitochondrion inner membrane</location>
    </subcellularLocation>
</comment>
<feature type="transmembrane region" description="Helical" evidence="9">
    <location>
        <begin position="37"/>
        <end position="55"/>
    </location>
</feature>
<sequence length="126" mass="13930">MATSDDTSRPTFTDALKTVKMEDFKDLNRIPCARNSLLYGMGAGLGLGSIRYIATSKVPSAANWAVGAFCGVSIIAFEMCQMQRKQKLEKLHMIVKETESRRPPTVVNERKGAFQVVVDTAEQTKE</sequence>
<evidence type="ECO:0000256" key="2">
    <source>
        <dbReference type="ARBA" id="ARBA00009575"/>
    </source>
</evidence>
<evidence type="ECO:0000256" key="9">
    <source>
        <dbReference type="SAM" id="Phobius"/>
    </source>
</evidence>
<name>A0A8H7BIE9_9FUNG</name>
<reference evidence="10" key="1">
    <citation type="submission" date="2020-01" db="EMBL/GenBank/DDBJ databases">
        <title>Genome Sequencing of Three Apophysomyces-Like Fungal Strains Confirms a Novel Fungal Genus in the Mucoromycota with divergent Burkholderia-like Endosymbiotic Bacteria.</title>
        <authorList>
            <person name="Stajich J.E."/>
            <person name="Macias A.M."/>
            <person name="Carter-House D."/>
            <person name="Lovett B."/>
            <person name="Kasson L.R."/>
            <person name="Berry K."/>
            <person name="Grigoriev I."/>
            <person name="Chang Y."/>
            <person name="Spatafora J."/>
            <person name="Kasson M.T."/>
        </authorList>
    </citation>
    <scope>NUCLEOTIDE SEQUENCE</scope>
    <source>
        <strain evidence="10">NRRL A-21654</strain>
    </source>
</reference>
<organism evidence="10 11">
    <name type="scientific">Apophysomyces ossiformis</name>
    <dbReference type="NCBI Taxonomy" id="679940"/>
    <lineage>
        <taxon>Eukaryota</taxon>
        <taxon>Fungi</taxon>
        <taxon>Fungi incertae sedis</taxon>
        <taxon>Mucoromycota</taxon>
        <taxon>Mucoromycotina</taxon>
        <taxon>Mucoromycetes</taxon>
        <taxon>Mucorales</taxon>
        <taxon>Mucorineae</taxon>
        <taxon>Mucoraceae</taxon>
        <taxon>Apophysomyces</taxon>
    </lineage>
</organism>
<evidence type="ECO:0000256" key="6">
    <source>
        <dbReference type="ARBA" id="ARBA00022989"/>
    </source>
</evidence>
<keyword evidence="7" id="KW-0496">Mitochondrion</keyword>
<dbReference type="OrthoDB" id="14603at2759"/>
<dbReference type="PANTHER" id="PTHR31586">
    <property type="entry name" value="CYTOCHROME C OXIDASE PROTEIN 20"/>
    <property type="match status" value="1"/>
</dbReference>
<dbReference type="InterPro" id="IPR022533">
    <property type="entry name" value="Cox20"/>
</dbReference>